<evidence type="ECO:0000256" key="7">
    <source>
        <dbReference type="ARBA" id="ARBA00022777"/>
    </source>
</evidence>
<comment type="subcellular location">
    <subcellularLocation>
        <location evidence="12">Cytoplasm</location>
    </subcellularLocation>
</comment>
<evidence type="ECO:0000256" key="4">
    <source>
        <dbReference type="ARBA" id="ARBA00022679"/>
    </source>
</evidence>
<dbReference type="GO" id="GO:0046872">
    <property type="term" value="F:metal ion binding"/>
    <property type="evidence" value="ECO:0007669"/>
    <property type="project" value="UniProtKB-KW"/>
</dbReference>
<sequence>MLVVGSANADIVVPVERHPRVGETVIGGDHYRAAGGKGANQAVACARLGARTRFVGRVGDDDHGRLLIDALTHDGIELSGLRVTDDAPSGLALIVVGPDGDNSIVVSPGANARLSRGDLDGTGIEGAGAVLLQLEVPLGTVEAAASRARGLVVLNPAPAVPLPSALLARTDVLVPNRGELAVLAGANDEPASIDEAADLARSLDVVDRMVITLGADGAVVVEHGTVTHVPAHSVVARDTTAAGDAFCGALSVALLEGADLVAAARWARVGAALAAERVGAQPSLPTRDEVAEVAPADTRG</sequence>
<evidence type="ECO:0000256" key="1">
    <source>
        <dbReference type="ARBA" id="ARBA00005380"/>
    </source>
</evidence>
<dbReference type="OrthoDB" id="9775849at2"/>
<feature type="binding site" evidence="12">
    <location>
        <position position="135"/>
    </location>
    <ligand>
        <name>substrate</name>
    </ligand>
</feature>
<keyword evidence="4 12" id="KW-0808">Transferase</keyword>
<dbReference type="Proteomes" id="UP000291469">
    <property type="component" value="Chromosome"/>
</dbReference>
<dbReference type="InterPro" id="IPR011877">
    <property type="entry name" value="Ribokinase"/>
</dbReference>
<evidence type="ECO:0000313" key="15">
    <source>
        <dbReference type="Proteomes" id="UP000291469"/>
    </source>
</evidence>
<feature type="binding site" evidence="12">
    <location>
        <begin position="36"/>
        <end position="40"/>
    </location>
    <ligand>
        <name>substrate</name>
    </ligand>
</feature>
<dbReference type="Gene3D" id="3.40.1190.20">
    <property type="match status" value="1"/>
</dbReference>
<feature type="binding site" evidence="12">
    <location>
        <position position="176"/>
    </location>
    <ligand>
        <name>ATP</name>
        <dbReference type="ChEBI" id="CHEBI:30616"/>
    </ligand>
</feature>
<dbReference type="EMBL" id="CP036402">
    <property type="protein sequence ID" value="QBI21927.1"/>
    <property type="molecule type" value="Genomic_DNA"/>
</dbReference>
<dbReference type="Pfam" id="PF00294">
    <property type="entry name" value="PfkB"/>
    <property type="match status" value="1"/>
</dbReference>
<proteinExistence type="inferred from homology"/>
<dbReference type="InterPro" id="IPR029056">
    <property type="entry name" value="Ribokinase-like"/>
</dbReference>
<dbReference type="UniPathway" id="UPA00916">
    <property type="reaction ID" value="UER00889"/>
</dbReference>
<feature type="binding site" evidence="12">
    <location>
        <position position="279"/>
    </location>
    <ligand>
        <name>K(+)</name>
        <dbReference type="ChEBI" id="CHEBI:29103"/>
    </ligand>
</feature>
<feature type="domain" description="Carbohydrate kinase PfkB" evidence="13">
    <location>
        <begin position="2"/>
        <end position="287"/>
    </location>
</feature>
<evidence type="ECO:0000313" key="14">
    <source>
        <dbReference type="EMBL" id="QBI21927.1"/>
    </source>
</evidence>
<accession>A0A411YL58</accession>
<feature type="binding site" evidence="12">
    <location>
        <begin position="243"/>
        <end position="244"/>
    </location>
    <ligand>
        <name>ATP</name>
        <dbReference type="ChEBI" id="CHEBI:30616"/>
    </ligand>
</feature>
<dbReference type="HAMAP" id="MF_01987">
    <property type="entry name" value="Ribokinase"/>
    <property type="match status" value="1"/>
</dbReference>
<dbReference type="PROSITE" id="PS00584">
    <property type="entry name" value="PFKB_KINASES_2"/>
    <property type="match status" value="1"/>
</dbReference>
<dbReference type="GO" id="GO:0004747">
    <property type="term" value="F:ribokinase activity"/>
    <property type="evidence" value="ECO:0007669"/>
    <property type="project" value="UniProtKB-UniRule"/>
</dbReference>
<dbReference type="PROSITE" id="PS00583">
    <property type="entry name" value="PFKB_KINASES_1"/>
    <property type="match status" value="1"/>
</dbReference>
<feature type="binding site" evidence="12">
    <location>
        <position position="240"/>
    </location>
    <ligand>
        <name>K(+)</name>
        <dbReference type="ChEBI" id="CHEBI:29103"/>
    </ligand>
</feature>
<dbReference type="PANTHER" id="PTHR10584:SF166">
    <property type="entry name" value="RIBOKINASE"/>
    <property type="match status" value="1"/>
</dbReference>
<feature type="binding site" evidence="12">
    <location>
        <position position="283"/>
    </location>
    <ligand>
        <name>K(+)</name>
        <dbReference type="ChEBI" id="CHEBI:29103"/>
    </ligand>
</feature>
<dbReference type="KEGG" id="erz:ER308_05665"/>
<dbReference type="GO" id="GO:0005524">
    <property type="term" value="F:ATP binding"/>
    <property type="evidence" value="ECO:0007669"/>
    <property type="project" value="UniProtKB-UniRule"/>
</dbReference>
<comment type="similarity">
    <text evidence="12">Belongs to the carbohydrate kinase PfkB family. Ribokinase subfamily.</text>
</comment>
<keyword evidence="7 12" id="KW-0418">Kinase</keyword>
<feature type="binding site" evidence="12">
    <location>
        <begin position="8"/>
        <end position="10"/>
    </location>
    <ligand>
        <name>substrate</name>
    </ligand>
</feature>
<gene>
    <name evidence="12" type="primary">rbsK</name>
    <name evidence="14" type="ORF">ER308_05665</name>
</gene>
<keyword evidence="11 12" id="KW-0119">Carbohydrate metabolism</keyword>
<comment type="caution">
    <text evidence="12">Lacks conserved residue(s) required for the propagation of feature annotation.</text>
</comment>
<evidence type="ECO:0000256" key="3">
    <source>
        <dbReference type="ARBA" id="ARBA00016943"/>
    </source>
</evidence>
<evidence type="ECO:0000256" key="2">
    <source>
        <dbReference type="ARBA" id="ARBA00012035"/>
    </source>
</evidence>
<feature type="active site" description="Proton acceptor" evidence="12">
    <location>
        <position position="244"/>
    </location>
</feature>
<dbReference type="CDD" id="cd01174">
    <property type="entry name" value="ribokinase"/>
    <property type="match status" value="1"/>
</dbReference>
<keyword evidence="8 12" id="KW-0067">ATP-binding</keyword>
<dbReference type="PRINTS" id="PR00990">
    <property type="entry name" value="RIBOKINASE"/>
</dbReference>
<name>A0A411YL58_9ACTN</name>
<dbReference type="InterPro" id="IPR002173">
    <property type="entry name" value="Carboh/pur_kinase_PfkB_CS"/>
</dbReference>
<comment type="subunit">
    <text evidence="12">Homodimer.</text>
</comment>
<comment type="function">
    <text evidence="12">Catalyzes the phosphorylation of ribose at O-5 in a reaction requiring ATP and magnesium. The resulting D-ribose-5-phosphate can then be used either for sythesis of nucleotides, histidine, and tryptophan, or as a component of the pentose phosphate pathway.</text>
</comment>
<keyword evidence="15" id="KW-1185">Reference proteome</keyword>
<evidence type="ECO:0000256" key="6">
    <source>
        <dbReference type="ARBA" id="ARBA00022741"/>
    </source>
</evidence>
<evidence type="ECO:0000256" key="5">
    <source>
        <dbReference type="ARBA" id="ARBA00022723"/>
    </source>
</evidence>
<reference evidence="14 15" key="1">
    <citation type="submission" date="2019-01" db="EMBL/GenBank/DDBJ databases">
        <title>Egibacter rhizosphaerae EGI 80759T.</title>
        <authorList>
            <person name="Chen D.-D."/>
            <person name="Tian Y."/>
            <person name="Jiao J.-Y."/>
            <person name="Zhang X.-T."/>
            <person name="Zhang Y.-G."/>
            <person name="Zhang Y."/>
            <person name="Xiao M."/>
            <person name="Shu W.-S."/>
            <person name="Li W.-J."/>
        </authorList>
    </citation>
    <scope>NUCLEOTIDE SEQUENCE [LARGE SCALE GENOMIC DNA]</scope>
    <source>
        <strain evidence="14 15">EGI 80759</strain>
    </source>
</reference>
<dbReference type="GO" id="GO:0005829">
    <property type="term" value="C:cytosol"/>
    <property type="evidence" value="ECO:0007669"/>
    <property type="project" value="TreeGrafter"/>
</dbReference>
<comment type="similarity">
    <text evidence="1">Belongs to the carbohydrate kinase pfkB family.</text>
</comment>
<dbReference type="SUPFAM" id="SSF53613">
    <property type="entry name" value="Ribokinase-like"/>
    <property type="match status" value="1"/>
</dbReference>
<dbReference type="PANTHER" id="PTHR10584">
    <property type="entry name" value="SUGAR KINASE"/>
    <property type="match status" value="1"/>
</dbReference>
<evidence type="ECO:0000256" key="12">
    <source>
        <dbReference type="HAMAP-Rule" id="MF_01987"/>
    </source>
</evidence>
<dbReference type="EC" id="2.7.1.15" evidence="2 12"/>
<evidence type="ECO:0000256" key="8">
    <source>
        <dbReference type="ARBA" id="ARBA00022840"/>
    </source>
</evidence>
<comment type="pathway">
    <text evidence="12">Carbohydrate metabolism; D-ribose degradation; D-ribose 5-phosphate from beta-D-ribopyranose: step 2/2.</text>
</comment>
<dbReference type="InterPro" id="IPR011611">
    <property type="entry name" value="PfkB_dom"/>
</dbReference>
<keyword evidence="10 12" id="KW-0630">Potassium</keyword>
<evidence type="ECO:0000256" key="9">
    <source>
        <dbReference type="ARBA" id="ARBA00022842"/>
    </source>
</evidence>
<keyword evidence="6 12" id="KW-0547">Nucleotide-binding</keyword>
<feature type="binding site" evidence="12">
    <location>
        <position position="277"/>
    </location>
    <ligand>
        <name>K(+)</name>
        <dbReference type="ChEBI" id="CHEBI:29103"/>
    </ligand>
</feature>
<evidence type="ECO:0000256" key="10">
    <source>
        <dbReference type="ARBA" id="ARBA00022958"/>
    </source>
</evidence>
<dbReference type="GO" id="GO:0019303">
    <property type="term" value="P:D-ribose catabolic process"/>
    <property type="evidence" value="ECO:0007669"/>
    <property type="project" value="UniProtKB-UniRule"/>
</dbReference>
<comment type="activity regulation">
    <text evidence="12">Activated by a monovalent cation that binds near, but not in, the active site. The most likely occupant of the site in vivo is potassium. Ion binding induces a conformational change that may alter substrate affinity.</text>
</comment>
<comment type="cofactor">
    <cofactor evidence="12">
        <name>Mg(2+)</name>
        <dbReference type="ChEBI" id="CHEBI:18420"/>
    </cofactor>
    <text evidence="12">Requires a divalent cation, most likely magnesium in vivo, as an electrophilic catalyst to aid phosphoryl group transfer. It is the chelate of the metal and the nucleotide that is the actual substrate.</text>
</comment>
<feature type="binding site" evidence="12">
    <location>
        <position position="274"/>
    </location>
    <ligand>
        <name>K(+)</name>
        <dbReference type="ChEBI" id="CHEBI:29103"/>
    </ligand>
</feature>
<comment type="catalytic activity">
    <reaction evidence="12">
        <text>D-ribose + ATP = D-ribose 5-phosphate + ADP + H(+)</text>
        <dbReference type="Rhea" id="RHEA:13697"/>
        <dbReference type="ChEBI" id="CHEBI:15378"/>
        <dbReference type="ChEBI" id="CHEBI:30616"/>
        <dbReference type="ChEBI" id="CHEBI:47013"/>
        <dbReference type="ChEBI" id="CHEBI:78346"/>
        <dbReference type="ChEBI" id="CHEBI:456216"/>
        <dbReference type="EC" id="2.7.1.15"/>
    </reaction>
</comment>
<feature type="binding site" evidence="12">
    <location>
        <position position="238"/>
    </location>
    <ligand>
        <name>K(+)</name>
        <dbReference type="ChEBI" id="CHEBI:29103"/>
    </ligand>
</feature>
<feature type="binding site" evidence="12">
    <location>
        <position position="244"/>
    </location>
    <ligand>
        <name>substrate</name>
    </ligand>
</feature>
<keyword evidence="12" id="KW-0963">Cytoplasm</keyword>
<feature type="binding site" evidence="12">
    <location>
        <begin position="212"/>
        <end position="217"/>
    </location>
    <ligand>
        <name>ATP</name>
        <dbReference type="ChEBI" id="CHEBI:30616"/>
    </ligand>
</feature>
<evidence type="ECO:0000259" key="13">
    <source>
        <dbReference type="Pfam" id="PF00294"/>
    </source>
</evidence>
<dbReference type="AlphaFoldDB" id="A0A411YL58"/>
<dbReference type="InterPro" id="IPR002139">
    <property type="entry name" value="Ribo/fructo_kinase"/>
</dbReference>
<organism evidence="14 15">
    <name type="scientific">Egibacter rhizosphaerae</name>
    <dbReference type="NCBI Taxonomy" id="1670831"/>
    <lineage>
        <taxon>Bacteria</taxon>
        <taxon>Bacillati</taxon>
        <taxon>Actinomycetota</taxon>
        <taxon>Nitriliruptoria</taxon>
        <taxon>Egibacterales</taxon>
        <taxon>Egibacteraceae</taxon>
        <taxon>Egibacter</taxon>
    </lineage>
</organism>
<protein>
    <recommendedName>
        <fullName evidence="3 12">Ribokinase</fullName>
        <shortName evidence="12">RK</shortName>
        <ecNumber evidence="2 12">2.7.1.15</ecNumber>
    </recommendedName>
</protein>
<evidence type="ECO:0000256" key="11">
    <source>
        <dbReference type="ARBA" id="ARBA00023277"/>
    </source>
</evidence>
<keyword evidence="5 12" id="KW-0479">Metal-binding</keyword>
<keyword evidence="9 12" id="KW-0460">Magnesium</keyword>